<dbReference type="Pfam" id="PF00593">
    <property type="entry name" value="TonB_dep_Rec_b-barrel"/>
    <property type="match status" value="1"/>
</dbReference>
<evidence type="ECO:0000256" key="12">
    <source>
        <dbReference type="SAM" id="MobiDB-lite"/>
    </source>
</evidence>
<evidence type="ECO:0000256" key="2">
    <source>
        <dbReference type="ARBA" id="ARBA00009810"/>
    </source>
</evidence>
<evidence type="ECO:0000256" key="11">
    <source>
        <dbReference type="RuleBase" id="RU003357"/>
    </source>
</evidence>
<evidence type="ECO:0000256" key="4">
    <source>
        <dbReference type="ARBA" id="ARBA00022452"/>
    </source>
</evidence>
<feature type="chain" id="PRO_5012939915" description="TonB-dependent receptor" evidence="13">
    <location>
        <begin position="23"/>
        <end position="761"/>
    </location>
</feature>
<evidence type="ECO:0000313" key="17">
    <source>
        <dbReference type="Proteomes" id="UP000199729"/>
    </source>
</evidence>
<dbReference type="AlphaFoldDB" id="A0A221KFJ1"/>
<dbReference type="Gene3D" id="2.170.130.10">
    <property type="entry name" value="TonB-dependent receptor, plug domain"/>
    <property type="match status" value="1"/>
</dbReference>
<evidence type="ECO:0000256" key="10">
    <source>
        <dbReference type="PROSITE-ProRule" id="PRU01360"/>
    </source>
</evidence>
<evidence type="ECO:0000256" key="8">
    <source>
        <dbReference type="ARBA" id="ARBA00023170"/>
    </source>
</evidence>
<evidence type="ECO:0000259" key="14">
    <source>
        <dbReference type="Pfam" id="PF00593"/>
    </source>
</evidence>
<evidence type="ECO:0008006" key="18">
    <source>
        <dbReference type="Google" id="ProtNLM"/>
    </source>
</evidence>
<evidence type="ECO:0000256" key="1">
    <source>
        <dbReference type="ARBA" id="ARBA00004571"/>
    </source>
</evidence>
<sequence>MVRPMAWAVQACLMTLSGHVWAEEAVPSVDIIGTAPLPGQGVDRAALPYTTHVLRRADLDAAQALNLSELLAQQVPGVQINDIQGSPFQGDVSYHGHRASGLLGAAQGLSVYLDGVRINEPFGDVVNWDMVPEFALQSVSLVPGANPAFGLNTLGGALALRTASGVTAPGTRVEASAGRFGRRQLSLSHGGSNEDGWHHYVALSGFQEDGWRDHSAGHLGTVFAKLGRAFAHDEFTLSLLAGRSRLVGNGLIPLDTFDEDGQRQPDVGANQRSAVYTHPDETRNRMLQLSAEWRHDMDARTRLEALAWYRHSDRHTVNGDLADDEEEEGGGTEADEPAARASLNRTATRQHAVGVSVGVSGRQAAHQWQVGFTWDQSRTHYDQTEQAGELDATRGVVALNEPVEPSARVAGRQQNVGFYAGDTWALTPRTHLTGGLRWQHASVSNQLSTADEDSGQLAAQPRERFDYRSVNPALGLSHRFEAGWTLFGQWARNTRVPTVIELGCADPAQPCRLPAGLQSDPYLRPVRATTTEVGMRFGPLSASAQGWRGAVSVFRNDNRDDILFRSVSVNGQLGYFQNFALTRYQGWDWSLGHRAAQWDARLAYSQLHASYQAHGVLRMGDRNVTIRPGTEMAGVPRHTLKASVDWLGWASWRLGLDVQAFSRRGVNGNEDGRLSDDATASQRLSLPGYALLHARASWHPAPTVEVFGSVRNLLNRTYASFGTLAATHFDAQGQWSDEERDALFVAPGAPRSVTLGVRWQF</sequence>
<evidence type="ECO:0000256" key="3">
    <source>
        <dbReference type="ARBA" id="ARBA00022448"/>
    </source>
</evidence>
<feature type="region of interest" description="Disordered" evidence="12">
    <location>
        <begin position="317"/>
        <end position="338"/>
    </location>
</feature>
<organism evidence="16 17">
    <name type="scientific">Vitreoscilla filiformis</name>
    <dbReference type="NCBI Taxonomy" id="63"/>
    <lineage>
        <taxon>Bacteria</taxon>
        <taxon>Pseudomonadati</taxon>
        <taxon>Pseudomonadota</taxon>
        <taxon>Betaproteobacteria</taxon>
        <taxon>Neisseriales</taxon>
        <taxon>Neisseriaceae</taxon>
        <taxon>Vitreoscilla</taxon>
    </lineage>
</organism>
<dbReference type="GO" id="GO:0044718">
    <property type="term" value="P:siderophore transmembrane transport"/>
    <property type="evidence" value="ECO:0007669"/>
    <property type="project" value="TreeGrafter"/>
</dbReference>
<dbReference type="Pfam" id="PF07715">
    <property type="entry name" value="Plug"/>
    <property type="match status" value="1"/>
</dbReference>
<gene>
    <name evidence="16" type="ORF">VITFI_CDS2044</name>
</gene>
<keyword evidence="8" id="KW-0675">Receptor</keyword>
<dbReference type="GO" id="GO:0009279">
    <property type="term" value="C:cell outer membrane"/>
    <property type="evidence" value="ECO:0007669"/>
    <property type="project" value="UniProtKB-SubCell"/>
</dbReference>
<keyword evidence="3 10" id="KW-0813">Transport</keyword>
<dbReference type="SUPFAM" id="SSF56935">
    <property type="entry name" value="Porins"/>
    <property type="match status" value="1"/>
</dbReference>
<feature type="compositionally biased region" description="Acidic residues" evidence="12">
    <location>
        <begin position="321"/>
        <end position="336"/>
    </location>
</feature>
<keyword evidence="9 10" id="KW-0998">Cell outer membrane</keyword>
<protein>
    <recommendedName>
        <fullName evidence="18">TonB-dependent receptor</fullName>
    </recommendedName>
</protein>
<feature type="domain" description="TonB-dependent receptor-like beta-barrel" evidence="14">
    <location>
        <begin position="258"/>
        <end position="713"/>
    </location>
</feature>
<dbReference type="GO" id="GO:0015344">
    <property type="term" value="F:siderophore uptake transmembrane transporter activity"/>
    <property type="evidence" value="ECO:0007669"/>
    <property type="project" value="TreeGrafter"/>
</dbReference>
<keyword evidence="6 11" id="KW-0798">TonB box</keyword>
<keyword evidence="13" id="KW-0732">Signal</keyword>
<dbReference type="InterPro" id="IPR000531">
    <property type="entry name" value="Beta-barrel_TonB"/>
</dbReference>
<dbReference type="InterPro" id="IPR012910">
    <property type="entry name" value="Plug_dom"/>
</dbReference>
<dbReference type="InterPro" id="IPR039426">
    <property type="entry name" value="TonB-dep_rcpt-like"/>
</dbReference>
<keyword evidence="7 10" id="KW-0472">Membrane</keyword>
<dbReference type="Proteomes" id="UP000199729">
    <property type="component" value="Chromosome"/>
</dbReference>
<evidence type="ECO:0000259" key="15">
    <source>
        <dbReference type="Pfam" id="PF07715"/>
    </source>
</evidence>
<name>A0A221KFJ1_VITFI</name>
<dbReference type="KEGG" id="vff:VITFI_CDS2044"/>
<comment type="similarity">
    <text evidence="2 10 11">Belongs to the TonB-dependent receptor family.</text>
</comment>
<dbReference type="InterPro" id="IPR037066">
    <property type="entry name" value="Plug_dom_sf"/>
</dbReference>
<evidence type="ECO:0000256" key="6">
    <source>
        <dbReference type="ARBA" id="ARBA00023077"/>
    </source>
</evidence>
<dbReference type="PANTHER" id="PTHR30069">
    <property type="entry name" value="TONB-DEPENDENT OUTER MEMBRANE RECEPTOR"/>
    <property type="match status" value="1"/>
</dbReference>
<dbReference type="InterPro" id="IPR036942">
    <property type="entry name" value="Beta-barrel_TonB_sf"/>
</dbReference>
<reference evidence="16 17" key="1">
    <citation type="submission" date="2017-07" db="EMBL/GenBank/DDBJ databases">
        <title>Complete Genome Sequence of the cosmetic ferment Vitreoscilla filiformis (ATCC15551).</title>
        <authorList>
            <person name="Contreras S."/>
            <person name="Sagory-Zalkind P."/>
            <person name="Blanquart H."/>
            <person name="Iltis A."/>
            <person name="Morand S.C."/>
        </authorList>
    </citation>
    <scope>NUCLEOTIDE SEQUENCE [LARGE SCALE GENOMIC DNA]</scope>
    <source>
        <strain evidence="16 17">ATCC 15551</strain>
    </source>
</reference>
<dbReference type="EMBL" id="CP022423">
    <property type="protein sequence ID" value="ASM77822.1"/>
    <property type="molecule type" value="Genomic_DNA"/>
</dbReference>
<feature type="signal peptide" evidence="13">
    <location>
        <begin position="1"/>
        <end position="22"/>
    </location>
</feature>
<accession>A0A221KFJ1</accession>
<keyword evidence="17" id="KW-1185">Reference proteome</keyword>
<feature type="domain" description="TonB-dependent receptor plug" evidence="15">
    <location>
        <begin position="46"/>
        <end position="156"/>
    </location>
</feature>
<evidence type="ECO:0000313" key="16">
    <source>
        <dbReference type="EMBL" id="ASM77822.1"/>
    </source>
</evidence>
<evidence type="ECO:0000256" key="7">
    <source>
        <dbReference type="ARBA" id="ARBA00023136"/>
    </source>
</evidence>
<proteinExistence type="inferred from homology"/>
<keyword evidence="5 10" id="KW-0812">Transmembrane</keyword>
<evidence type="ECO:0000256" key="5">
    <source>
        <dbReference type="ARBA" id="ARBA00022692"/>
    </source>
</evidence>
<evidence type="ECO:0000256" key="9">
    <source>
        <dbReference type="ARBA" id="ARBA00023237"/>
    </source>
</evidence>
<dbReference type="PROSITE" id="PS52016">
    <property type="entry name" value="TONB_DEPENDENT_REC_3"/>
    <property type="match status" value="1"/>
</dbReference>
<keyword evidence="4 10" id="KW-1134">Transmembrane beta strand</keyword>
<evidence type="ECO:0000256" key="13">
    <source>
        <dbReference type="SAM" id="SignalP"/>
    </source>
</evidence>
<comment type="subcellular location">
    <subcellularLocation>
        <location evidence="1 10">Cell outer membrane</location>
        <topology evidence="1 10">Multi-pass membrane protein</topology>
    </subcellularLocation>
</comment>
<dbReference type="Gene3D" id="2.40.170.20">
    <property type="entry name" value="TonB-dependent receptor, beta-barrel domain"/>
    <property type="match status" value="1"/>
</dbReference>
<dbReference type="PANTHER" id="PTHR30069:SF39">
    <property type="entry name" value="BLL6183 PROTEIN"/>
    <property type="match status" value="1"/>
</dbReference>